<dbReference type="RefSeq" id="WP_183645180.1">
    <property type="nucleotide sequence ID" value="NZ_JACHBL010000002.1"/>
</dbReference>
<comment type="caution">
    <text evidence="1">The sequence shown here is derived from an EMBL/GenBank/DDBJ whole genome shotgun (WGS) entry which is preliminary data.</text>
</comment>
<dbReference type="AlphaFoldDB" id="A0A7W8YDH6"/>
<protein>
    <submittedName>
        <fullName evidence="1">Uncharacterized protein</fullName>
    </submittedName>
</protein>
<proteinExistence type="predicted"/>
<sequence length="215" mass="23773">MSRHVNPFVHNAHNAHNVHNVHNDVSGHNEVSRLNELCDINHEFSYVDVLERGPESPKVVNARVPESIYWPRSSISGSDRIALFGLHGGAGATTLATIFGDHAIDTGQGWPVSDAGNEARVIAVARTHYRGLSVADDFTQLWGSGQLNESRLLGLILVDDAPRLVDSQKKAVKRLLKKTPLGAHVPWVENWRFGPPDPQQIPLRIRRIVNAFKNA</sequence>
<name>A0A7W8YDH6_9MICC</name>
<reference evidence="1 2" key="1">
    <citation type="submission" date="2020-08" db="EMBL/GenBank/DDBJ databases">
        <title>Sequencing the genomes of 1000 actinobacteria strains.</title>
        <authorList>
            <person name="Klenk H.-P."/>
        </authorList>
    </citation>
    <scope>NUCLEOTIDE SEQUENCE [LARGE SCALE GENOMIC DNA]</scope>
    <source>
        <strain evidence="1 2">DSM 23694</strain>
    </source>
</reference>
<gene>
    <name evidence="1" type="ORF">BKA12_002491</name>
</gene>
<keyword evidence="2" id="KW-1185">Reference proteome</keyword>
<dbReference type="InterPro" id="IPR046609">
    <property type="entry name" value="DUF6668"/>
</dbReference>
<dbReference type="Proteomes" id="UP000523863">
    <property type="component" value="Unassembled WGS sequence"/>
</dbReference>
<dbReference type="Pfam" id="PF20373">
    <property type="entry name" value="DUF6668"/>
    <property type="match status" value="1"/>
</dbReference>
<organism evidence="1 2">
    <name type="scientific">Neomicrococcus lactis</name>
    <dbReference type="NCBI Taxonomy" id="732241"/>
    <lineage>
        <taxon>Bacteria</taxon>
        <taxon>Bacillati</taxon>
        <taxon>Actinomycetota</taxon>
        <taxon>Actinomycetes</taxon>
        <taxon>Micrococcales</taxon>
        <taxon>Micrococcaceae</taxon>
        <taxon>Neomicrococcus</taxon>
    </lineage>
</organism>
<evidence type="ECO:0000313" key="2">
    <source>
        <dbReference type="Proteomes" id="UP000523863"/>
    </source>
</evidence>
<dbReference type="EMBL" id="JACHBL010000002">
    <property type="protein sequence ID" value="MBB5599352.1"/>
    <property type="molecule type" value="Genomic_DNA"/>
</dbReference>
<evidence type="ECO:0000313" key="1">
    <source>
        <dbReference type="EMBL" id="MBB5599352.1"/>
    </source>
</evidence>
<accession>A0A7W8YDH6</accession>